<protein>
    <submittedName>
        <fullName evidence="7">Geranylgeranyl pyrophosphate synthase</fullName>
    </submittedName>
</protein>
<dbReference type="EMBL" id="LACI01001655">
    <property type="protein sequence ID" value="KJU84000.1"/>
    <property type="molecule type" value="Genomic_DNA"/>
</dbReference>
<evidence type="ECO:0000256" key="5">
    <source>
        <dbReference type="ARBA" id="ARBA00022842"/>
    </source>
</evidence>
<evidence type="ECO:0000313" key="8">
    <source>
        <dbReference type="Proteomes" id="UP000033423"/>
    </source>
</evidence>
<dbReference type="PATRIC" id="fig|29290.4.peg.5063"/>
<dbReference type="InterPro" id="IPR033749">
    <property type="entry name" value="Polyprenyl_synt_CS"/>
</dbReference>
<keyword evidence="8" id="KW-1185">Reference proteome</keyword>
<evidence type="ECO:0000256" key="3">
    <source>
        <dbReference type="ARBA" id="ARBA00022679"/>
    </source>
</evidence>
<dbReference type="PROSITE" id="PS00444">
    <property type="entry name" value="POLYPRENYL_SYNTHASE_2"/>
    <property type="match status" value="1"/>
</dbReference>
<dbReference type="GO" id="GO:0046872">
    <property type="term" value="F:metal ion binding"/>
    <property type="evidence" value="ECO:0007669"/>
    <property type="project" value="UniProtKB-KW"/>
</dbReference>
<comment type="caution">
    <text evidence="7">The sequence shown here is derived from an EMBL/GenBank/DDBJ whole genome shotgun (WGS) entry which is preliminary data.</text>
</comment>
<evidence type="ECO:0000256" key="2">
    <source>
        <dbReference type="ARBA" id="ARBA00006706"/>
    </source>
</evidence>
<sequence>MTEAFGMFSGSAKISATALLAAIRELSAAAGLYGMVAGQAMDIISEGKVAQIDTLEFIHRNKTAALIRASLMIGGILSEADEQTLRGLKRYGEGIGLAFQVVDDILDVTGTTEELGKTKGADDSRGKMTYPALYGIERSKSIAEDLITTALDAIQPMGKKALWLKEIATYLTRRTN</sequence>
<dbReference type="GO" id="GO:0008299">
    <property type="term" value="P:isoprenoid biosynthetic process"/>
    <property type="evidence" value="ECO:0007669"/>
    <property type="project" value="UniProtKB-KW"/>
</dbReference>
<dbReference type="Proteomes" id="UP000033423">
    <property type="component" value="Unassembled WGS sequence"/>
</dbReference>
<dbReference type="InterPro" id="IPR008949">
    <property type="entry name" value="Isoprenoid_synthase_dom_sf"/>
</dbReference>
<organism evidence="7 8">
    <name type="scientific">Candidatus Magnetobacterium bavaricum</name>
    <dbReference type="NCBI Taxonomy" id="29290"/>
    <lineage>
        <taxon>Bacteria</taxon>
        <taxon>Pseudomonadati</taxon>
        <taxon>Nitrospirota</taxon>
        <taxon>Thermodesulfovibrionia</taxon>
        <taxon>Thermodesulfovibrionales</taxon>
        <taxon>Candidatus Magnetobacteriaceae</taxon>
        <taxon>Candidatus Magnetobacterium</taxon>
    </lineage>
</organism>
<dbReference type="InterPro" id="IPR000092">
    <property type="entry name" value="Polyprenyl_synt"/>
</dbReference>
<keyword evidence="3" id="KW-0808">Transferase</keyword>
<dbReference type="PANTHER" id="PTHR43281:SF1">
    <property type="entry name" value="FARNESYL DIPHOSPHATE SYNTHASE"/>
    <property type="match status" value="1"/>
</dbReference>
<dbReference type="PANTHER" id="PTHR43281">
    <property type="entry name" value="FARNESYL DIPHOSPHATE SYNTHASE"/>
    <property type="match status" value="1"/>
</dbReference>
<proteinExistence type="inferred from homology"/>
<dbReference type="Gene3D" id="1.10.600.10">
    <property type="entry name" value="Farnesyl Diphosphate Synthase"/>
    <property type="match status" value="1"/>
</dbReference>
<dbReference type="AlphaFoldDB" id="A0A0F3GPZ1"/>
<evidence type="ECO:0000256" key="6">
    <source>
        <dbReference type="ARBA" id="ARBA00023229"/>
    </source>
</evidence>
<accession>A0A0F3GPZ1</accession>
<gene>
    <name evidence="7" type="ORF">MBAV_003808</name>
</gene>
<evidence type="ECO:0000256" key="1">
    <source>
        <dbReference type="ARBA" id="ARBA00001946"/>
    </source>
</evidence>
<dbReference type="SUPFAM" id="SSF48576">
    <property type="entry name" value="Terpenoid synthases"/>
    <property type="match status" value="1"/>
</dbReference>
<evidence type="ECO:0000313" key="7">
    <source>
        <dbReference type="EMBL" id="KJU84000.1"/>
    </source>
</evidence>
<comment type="similarity">
    <text evidence="2">Belongs to the FPP/GGPP synthase family.</text>
</comment>
<keyword evidence="4" id="KW-0479">Metal-binding</keyword>
<evidence type="ECO:0000256" key="4">
    <source>
        <dbReference type="ARBA" id="ARBA00022723"/>
    </source>
</evidence>
<dbReference type="Pfam" id="PF00348">
    <property type="entry name" value="polyprenyl_synt"/>
    <property type="match status" value="1"/>
</dbReference>
<keyword evidence="5" id="KW-0460">Magnesium</keyword>
<comment type="cofactor">
    <cofactor evidence="1">
        <name>Mg(2+)</name>
        <dbReference type="ChEBI" id="CHEBI:18420"/>
    </cofactor>
</comment>
<reference evidence="7 8" key="1">
    <citation type="submission" date="2015-02" db="EMBL/GenBank/DDBJ databases">
        <title>Single-cell genomics of uncultivated deep-branching MTB reveals a conserved set of magnetosome genes.</title>
        <authorList>
            <person name="Kolinko S."/>
            <person name="Richter M."/>
            <person name="Glockner F.O."/>
            <person name="Brachmann A."/>
            <person name="Schuler D."/>
        </authorList>
    </citation>
    <scope>NUCLEOTIDE SEQUENCE [LARGE SCALE GENOMIC DNA]</scope>
    <source>
        <strain evidence="7">TM-1</strain>
    </source>
</reference>
<keyword evidence="6" id="KW-0414">Isoprene biosynthesis</keyword>
<name>A0A0F3GPZ1_9BACT</name>
<dbReference type="GO" id="GO:0004659">
    <property type="term" value="F:prenyltransferase activity"/>
    <property type="evidence" value="ECO:0007669"/>
    <property type="project" value="InterPro"/>
</dbReference>